<dbReference type="PRINTS" id="PR00412">
    <property type="entry name" value="EPOXHYDRLASE"/>
</dbReference>
<dbReference type="RefSeq" id="WP_268918532.1">
    <property type="nucleotide sequence ID" value="NZ_CAJPNG010000126.1"/>
</dbReference>
<dbReference type="PRINTS" id="PR00111">
    <property type="entry name" value="ABHYDROLASE"/>
</dbReference>
<evidence type="ECO:0000256" key="1">
    <source>
        <dbReference type="ARBA" id="ARBA00022801"/>
    </source>
</evidence>
<feature type="domain" description="AB hydrolase-1" evidence="2">
    <location>
        <begin position="50"/>
        <end position="294"/>
    </location>
</feature>
<accession>A0ABT4IC16</accession>
<organism evidence="3 4">
    <name type="scientific">Actinomyces israelii</name>
    <dbReference type="NCBI Taxonomy" id="1659"/>
    <lineage>
        <taxon>Bacteria</taxon>
        <taxon>Bacillati</taxon>
        <taxon>Actinomycetota</taxon>
        <taxon>Actinomycetes</taxon>
        <taxon>Actinomycetales</taxon>
        <taxon>Actinomycetaceae</taxon>
        <taxon>Actinomyces</taxon>
    </lineage>
</organism>
<dbReference type="InterPro" id="IPR000639">
    <property type="entry name" value="Epox_hydrolase-like"/>
</dbReference>
<name>A0ABT4IC16_9ACTO</name>
<evidence type="ECO:0000313" key="3">
    <source>
        <dbReference type="EMBL" id="MCZ0859289.1"/>
    </source>
</evidence>
<evidence type="ECO:0000259" key="2">
    <source>
        <dbReference type="Pfam" id="PF00561"/>
    </source>
</evidence>
<evidence type="ECO:0000313" key="4">
    <source>
        <dbReference type="Proteomes" id="UP001072034"/>
    </source>
</evidence>
<dbReference type="GO" id="GO:0016787">
    <property type="term" value="F:hydrolase activity"/>
    <property type="evidence" value="ECO:0007669"/>
    <property type="project" value="UniProtKB-KW"/>
</dbReference>
<proteinExistence type="predicted"/>
<reference evidence="3" key="1">
    <citation type="submission" date="2022-10" db="EMBL/GenBank/DDBJ databases">
        <title>Genome sequence of Actinomyces israelii ATCC 10048.</title>
        <authorList>
            <person name="Watt R.M."/>
            <person name="Tong W.M."/>
        </authorList>
    </citation>
    <scope>NUCLEOTIDE SEQUENCE</scope>
    <source>
        <strain evidence="3">ATCC 10048</strain>
    </source>
</reference>
<dbReference type="Pfam" id="PF00561">
    <property type="entry name" value="Abhydrolase_1"/>
    <property type="match status" value="1"/>
</dbReference>
<dbReference type="Proteomes" id="UP001072034">
    <property type="component" value="Unassembled WGS sequence"/>
</dbReference>
<protein>
    <submittedName>
        <fullName evidence="3">Alpha/beta hydrolase</fullName>
    </submittedName>
</protein>
<dbReference type="InterPro" id="IPR029058">
    <property type="entry name" value="AB_hydrolase_fold"/>
</dbReference>
<dbReference type="EMBL" id="JAPTMY010000046">
    <property type="protein sequence ID" value="MCZ0859289.1"/>
    <property type="molecule type" value="Genomic_DNA"/>
</dbReference>
<dbReference type="PANTHER" id="PTHR43329">
    <property type="entry name" value="EPOXIDE HYDROLASE"/>
    <property type="match status" value="1"/>
</dbReference>
<keyword evidence="4" id="KW-1185">Reference proteome</keyword>
<dbReference type="Gene3D" id="3.40.50.1820">
    <property type="entry name" value="alpha/beta hydrolase"/>
    <property type="match status" value="1"/>
</dbReference>
<gene>
    <name evidence="3" type="ORF">OHJ16_14705</name>
</gene>
<dbReference type="SUPFAM" id="SSF53474">
    <property type="entry name" value="alpha/beta-Hydrolases"/>
    <property type="match status" value="1"/>
</dbReference>
<comment type="caution">
    <text evidence="3">The sequence shown here is derived from an EMBL/GenBank/DDBJ whole genome shotgun (WGS) entry which is preliminary data.</text>
</comment>
<keyword evidence="1 3" id="KW-0378">Hydrolase</keyword>
<sequence>MPVIVNRPGPWTHRNLTAGGTQFHAALAGPEEPPSSPGTGALTAPGSAEPLILLVHGFPECWWTWRHVIEPLAEAGHRVAAADLRGFGGSDRPPSGYDLVTLASDLAAVVHALGHERAVVVGAGLGGQVAWALANREPTMTAAIVPVGAPHPLALRSLRGRIVSGAALQYLWLKTPLLPERSLRTAPGVDRLLRSWAGPRTRQAAAEPAGYYAALMARPGAARSALETVRRTVLSREEIMCLSAPAEVPVMSVQGEVDPVQPAQAYARDVHHVAEHLRQVTVRGVGHFPHEEAPEQFVDALLPFLAEISQKR</sequence>
<dbReference type="InterPro" id="IPR000073">
    <property type="entry name" value="AB_hydrolase_1"/>
</dbReference>